<dbReference type="RefSeq" id="XP_003674618.1">
    <property type="nucleotide sequence ID" value="XM_003674570.1"/>
</dbReference>
<dbReference type="OrthoDB" id="4073963at2759"/>
<dbReference type="Proteomes" id="UP000001640">
    <property type="component" value="Chromosome 2"/>
</dbReference>
<evidence type="ECO:0000313" key="1">
    <source>
        <dbReference type="EMBL" id="CCC68244.1"/>
    </source>
</evidence>
<name>G0VBB8_NAUCA</name>
<dbReference type="EMBL" id="HE576753">
    <property type="protein sequence ID" value="CCC68244.1"/>
    <property type="molecule type" value="Genomic_DNA"/>
</dbReference>
<dbReference type="GeneID" id="96901804"/>
<accession>G0VBB8</accession>
<dbReference type="KEGG" id="ncs:NCAS_0B01600"/>
<sequence length="373" mass="42666">MENHPTKKPSVKIPQRVEKINRKPITNPPKGKAVSLKSLFLIPSEKSKTAELFGFRRFARSYLIPSSKQRGRDLTNNPYDSIAKFSPSKKSYFNCISGLPPTEREEINHEEIYISSVYPITKVDKLEVKGELSEYKNISGGPEKMYTEDNDGDIEMVSSISSYRNWEIFYDRRSVTIENIPTYTGMYSILNQISGGPLEKFCYYRNENSRQATYTMTLNFLSSNNAQDFMKFGKTNLFKVNGFHLQPKWSSVEGSVSSQTNSAKSKLAKTGCICRYIILKRHSGKTTCTKVPILEYVDIQEIRKDFGCYGGIVEITPVISKKVCLSIGYYDIYSAVRAMVAYENSSTDLHKKYFQSWTLWYGNDISERPCLEI</sequence>
<dbReference type="OMA" id="FYENGEY"/>
<dbReference type="AlphaFoldDB" id="G0VBB8"/>
<dbReference type="InParanoid" id="G0VBB8"/>
<gene>
    <name evidence="1" type="primary">NCAS0B01600</name>
    <name evidence="1" type="ordered locus">NCAS_0B01600</name>
</gene>
<dbReference type="FunCoup" id="G0VBB8">
    <property type="interactions" value="47"/>
</dbReference>
<protein>
    <submittedName>
        <fullName evidence="1">Uncharacterized protein</fullName>
    </submittedName>
</protein>
<reference key="2">
    <citation type="submission" date="2011-08" db="EMBL/GenBank/DDBJ databases">
        <title>Genome sequence of Naumovozyma castellii.</title>
        <authorList>
            <person name="Gordon J.L."/>
            <person name="Armisen D."/>
            <person name="Proux-Wera E."/>
            <person name="OhEigeartaigh S.S."/>
            <person name="Byrne K.P."/>
            <person name="Wolfe K.H."/>
        </authorList>
    </citation>
    <scope>NUCLEOTIDE SEQUENCE</scope>
    <source>
        <strain>Type strain:CBS 4309</strain>
    </source>
</reference>
<dbReference type="STRING" id="1064592.G0VBB8"/>
<proteinExistence type="predicted"/>
<keyword evidence="2" id="KW-1185">Reference proteome</keyword>
<dbReference type="eggNOG" id="ENOG502RYS8">
    <property type="taxonomic scope" value="Eukaryota"/>
</dbReference>
<evidence type="ECO:0000313" key="2">
    <source>
        <dbReference type="Proteomes" id="UP000001640"/>
    </source>
</evidence>
<organism evidence="1 2">
    <name type="scientific">Naumovozyma castellii</name>
    <name type="common">Yeast</name>
    <name type="synonym">Saccharomyces castellii</name>
    <dbReference type="NCBI Taxonomy" id="27288"/>
    <lineage>
        <taxon>Eukaryota</taxon>
        <taxon>Fungi</taxon>
        <taxon>Dikarya</taxon>
        <taxon>Ascomycota</taxon>
        <taxon>Saccharomycotina</taxon>
        <taxon>Saccharomycetes</taxon>
        <taxon>Saccharomycetales</taxon>
        <taxon>Saccharomycetaceae</taxon>
        <taxon>Naumovozyma</taxon>
    </lineage>
</organism>
<reference evidence="1 2" key="1">
    <citation type="journal article" date="2011" name="Proc. Natl. Acad. Sci. U.S.A.">
        <title>Evolutionary erosion of yeast sex chromosomes by mating-type switching accidents.</title>
        <authorList>
            <person name="Gordon J.L."/>
            <person name="Armisen D."/>
            <person name="Proux-Wera E."/>
            <person name="Oheigeartaigh S.S."/>
            <person name="Byrne K.P."/>
            <person name="Wolfe K.H."/>
        </authorList>
    </citation>
    <scope>NUCLEOTIDE SEQUENCE [LARGE SCALE GENOMIC DNA]</scope>
    <source>
        <strain evidence="2">ATCC 76901 / BCRC 22586 / CBS 4309 / NBRC 1992 / NRRL Y-12630</strain>
    </source>
</reference>
<dbReference type="HOGENOM" id="CLU_046455_1_0_1"/>